<evidence type="ECO:0000313" key="1">
    <source>
        <dbReference type="EMBL" id="KAG0432173.1"/>
    </source>
</evidence>
<dbReference type="Proteomes" id="UP000805193">
    <property type="component" value="Unassembled WGS sequence"/>
</dbReference>
<comment type="caution">
    <text evidence="1">The sequence shown here is derived from an EMBL/GenBank/DDBJ whole genome shotgun (WGS) entry which is preliminary data.</text>
</comment>
<reference evidence="1 2" key="1">
    <citation type="journal article" date="2020" name="Cell">
        <title>Large-Scale Comparative Analyses of Tick Genomes Elucidate Their Genetic Diversity and Vector Capacities.</title>
        <authorList>
            <consortium name="Tick Genome and Microbiome Consortium (TIGMIC)"/>
            <person name="Jia N."/>
            <person name="Wang J."/>
            <person name="Shi W."/>
            <person name="Du L."/>
            <person name="Sun Y."/>
            <person name="Zhan W."/>
            <person name="Jiang J.F."/>
            <person name="Wang Q."/>
            <person name="Zhang B."/>
            <person name="Ji P."/>
            <person name="Bell-Sakyi L."/>
            <person name="Cui X.M."/>
            <person name="Yuan T.T."/>
            <person name="Jiang B.G."/>
            <person name="Yang W.F."/>
            <person name="Lam T.T."/>
            <person name="Chang Q.C."/>
            <person name="Ding S.J."/>
            <person name="Wang X.J."/>
            <person name="Zhu J.G."/>
            <person name="Ruan X.D."/>
            <person name="Zhao L."/>
            <person name="Wei J.T."/>
            <person name="Ye R.Z."/>
            <person name="Que T.C."/>
            <person name="Du C.H."/>
            <person name="Zhou Y.H."/>
            <person name="Cheng J.X."/>
            <person name="Dai P.F."/>
            <person name="Guo W.B."/>
            <person name="Han X.H."/>
            <person name="Huang E.J."/>
            <person name="Li L.F."/>
            <person name="Wei W."/>
            <person name="Gao Y.C."/>
            <person name="Liu J.Z."/>
            <person name="Shao H.Z."/>
            <person name="Wang X."/>
            <person name="Wang C.C."/>
            <person name="Yang T.C."/>
            <person name="Huo Q.B."/>
            <person name="Li W."/>
            <person name="Chen H.Y."/>
            <person name="Chen S.E."/>
            <person name="Zhou L.G."/>
            <person name="Ni X.B."/>
            <person name="Tian J.H."/>
            <person name="Sheng Y."/>
            <person name="Liu T."/>
            <person name="Pan Y.S."/>
            <person name="Xia L.Y."/>
            <person name="Li J."/>
            <person name="Zhao F."/>
            <person name="Cao W.C."/>
        </authorList>
    </citation>
    <scope>NUCLEOTIDE SEQUENCE [LARGE SCALE GENOMIC DNA]</scope>
    <source>
        <strain evidence="1">Iper-2018</strain>
    </source>
</reference>
<sequence length="270" mass="27984">MPPSVTTLTYTNRHPGRQGGNEQAHEGLLGALLEVRPRPRDRGLHTEEILCSRHPAGPSQGLATPPASEAPAVGTNPSDRPGRSARKESDTPPQMDAAAASETSNSSPVPAAAERPASAVDPGLAEKDTGSLSPGSGRPVIDDNSYVTPGQREPPSQPPFPGSQDSDAVNWDSTVDRLAVSEGPMAPSVDRGALLRTPAPPPVVASADGLAPLPSSDETAESASVEVMCCDRLETKHTLPRTSSGSDDRGSTTLKKKRLGVEGWTACTTP</sequence>
<accession>A0AC60QDK1</accession>
<gene>
    <name evidence="1" type="ORF">HPB47_021095</name>
</gene>
<evidence type="ECO:0000313" key="2">
    <source>
        <dbReference type="Proteomes" id="UP000805193"/>
    </source>
</evidence>
<name>A0AC60QDK1_IXOPE</name>
<protein>
    <submittedName>
        <fullName evidence="1">Uncharacterized protein</fullName>
    </submittedName>
</protein>
<proteinExistence type="predicted"/>
<organism evidence="1 2">
    <name type="scientific">Ixodes persulcatus</name>
    <name type="common">Taiga tick</name>
    <dbReference type="NCBI Taxonomy" id="34615"/>
    <lineage>
        <taxon>Eukaryota</taxon>
        <taxon>Metazoa</taxon>
        <taxon>Ecdysozoa</taxon>
        <taxon>Arthropoda</taxon>
        <taxon>Chelicerata</taxon>
        <taxon>Arachnida</taxon>
        <taxon>Acari</taxon>
        <taxon>Parasitiformes</taxon>
        <taxon>Ixodida</taxon>
        <taxon>Ixodoidea</taxon>
        <taxon>Ixodidae</taxon>
        <taxon>Ixodinae</taxon>
        <taxon>Ixodes</taxon>
    </lineage>
</organism>
<dbReference type="EMBL" id="JABSTQ010009170">
    <property type="protein sequence ID" value="KAG0432173.1"/>
    <property type="molecule type" value="Genomic_DNA"/>
</dbReference>
<keyword evidence="2" id="KW-1185">Reference proteome</keyword>